<evidence type="ECO:0000313" key="4">
    <source>
        <dbReference type="Proteomes" id="UP000886886"/>
    </source>
</evidence>
<dbReference type="Gene3D" id="2.60.40.10">
    <property type="entry name" value="Immunoglobulins"/>
    <property type="match status" value="1"/>
</dbReference>
<feature type="domain" description="BIG2" evidence="2">
    <location>
        <begin position="310"/>
        <end position="384"/>
    </location>
</feature>
<feature type="region of interest" description="Disordered" evidence="1">
    <location>
        <begin position="279"/>
        <end position="316"/>
    </location>
</feature>
<dbReference type="Proteomes" id="UP000886886">
    <property type="component" value="Unassembled WGS sequence"/>
</dbReference>
<dbReference type="PANTHER" id="PTHR23019:SF0">
    <property type="entry name" value="NUCLEAR PORE MEMBRANE GLYCOPROTEIN 210"/>
    <property type="match status" value="1"/>
</dbReference>
<proteinExistence type="predicted"/>
<dbReference type="AlphaFoldDB" id="A0A9D1CZT2"/>
<evidence type="ECO:0000256" key="1">
    <source>
        <dbReference type="SAM" id="MobiDB-lite"/>
    </source>
</evidence>
<protein>
    <submittedName>
        <fullName evidence="3">Ig domain-containing protein</fullName>
    </submittedName>
</protein>
<reference evidence="3" key="1">
    <citation type="submission" date="2020-10" db="EMBL/GenBank/DDBJ databases">
        <authorList>
            <person name="Gilroy R."/>
        </authorList>
    </citation>
    <scope>NUCLEOTIDE SEQUENCE</scope>
    <source>
        <strain evidence="3">ChiSjej3B21-11622</strain>
    </source>
</reference>
<dbReference type="InterPro" id="IPR045197">
    <property type="entry name" value="NUP210-like"/>
</dbReference>
<name>A0A9D1CZT2_9FIRM</name>
<dbReference type="PANTHER" id="PTHR23019">
    <property type="entry name" value="NUCLEAR PORE MEMBRANE GLYCOPROTEIN GP210-RELATED"/>
    <property type="match status" value="1"/>
</dbReference>
<evidence type="ECO:0000313" key="3">
    <source>
        <dbReference type="EMBL" id="HIQ95435.1"/>
    </source>
</evidence>
<dbReference type="InterPro" id="IPR003961">
    <property type="entry name" value="FN3_dom"/>
</dbReference>
<feature type="compositionally biased region" description="Low complexity" evidence="1">
    <location>
        <begin position="280"/>
        <end position="316"/>
    </location>
</feature>
<gene>
    <name evidence="3" type="ORF">IAB26_02635</name>
</gene>
<dbReference type="SUPFAM" id="SSF49373">
    <property type="entry name" value="Invasin/intimin cell-adhesion fragments"/>
    <property type="match status" value="3"/>
</dbReference>
<accession>A0A9D1CZT2</accession>
<dbReference type="SUPFAM" id="SSF49265">
    <property type="entry name" value="Fibronectin type III"/>
    <property type="match status" value="1"/>
</dbReference>
<dbReference type="Pfam" id="PF02368">
    <property type="entry name" value="Big_2"/>
    <property type="match status" value="3"/>
</dbReference>
<comment type="caution">
    <text evidence="3">The sequence shown here is derived from an EMBL/GenBank/DDBJ whole genome shotgun (WGS) entry which is preliminary data.</text>
</comment>
<dbReference type="Gene3D" id="2.60.40.1080">
    <property type="match status" value="3"/>
</dbReference>
<dbReference type="CDD" id="cd00063">
    <property type="entry name" value="FN3"/>
    <property type="match status" value="1"/>
</dbReference>
<reference evidence="3" key="2">
    <citation type="journal article" date="2021" name="PeerJ">
        <title>Extensive microbial diversity within the chicken gut microbiome revealed by metagenomics and culture.</title>
        <authorList>
            <person name="Gilroy R."/>
            <person name="Ravi A."/>
            <person name="Getino M."/>
            <person name="Pursley I."/>
            <person name="Horton D.L."/>
            <person name="Alikhan N.F."/>
            <person name="Baker D."/>
            <person name="Gharbi K."/>
            <person name="Hall N."/>
            <person name="Watson M."/>
            <person name="Adriaenssens E.M."/>
            <person name="Foster-Nyarko E."/>
            <person name="Jarju S."/>
            <person name="Secka A."/>
            <person name="Antonio M."/>
            <person name="Oren A."/>
            <person name="Chaudhuri R.R."/>
            <person name="La Ragione R."/>
            <person name="Hildebrand F."/>
            <person name="Pallen M.J."/>
        </authorList>
    </citation>
    <scope>NUCLEOTIDE SEQUENCE</scope>
    <source>
        <strain evidence="3">ChiSjej3B21-11622</strain>
    </source>
</reference>
<dbReference type="InterPro" id="IPR036116">
    <property type="entry name" value="FN3_sf"/>
</dbReference>
<dbReference type="InterPro" id="IPR003343">
    <property type="entry name" value="Big_2"/>
</dbReference>
<dbReference type="EMBL" id="DVFT01000033">
    <property type="protein sequence ID" value="HIQ95435.1"/>
    <property type="molecule type" value="Genomic_DNA"/>
</dbReference>
<organism evidence="3 4">
    <name type="scientific">Candidatus Limivivens merdigallinarum</name>
    <dbReference type="NCBI Taxonomy" id="2840859"/>
    <lineage>
        <taxon>Bacteria</taxon>
        <taxon>Bacillati</taxon>
        <taxon>Bacillota</taxon>
        <taxon>Clostridia</taxon>
        <taxon>Lachnospirales</taxon>
        <taxon>Lachnospiraceae</taxon>
        <taxon>Lachnospiraceae incertae sedis</taxon>
        <taxon>Candidatus Limivivens</taxon>
    </lineage>
</organism>
<evidence type="ECO:0000259" key="2">
    <source>
        <dbReference type="SMART" id="SM00635"/>
    </source>
</evidence>
<sequence>MSMKNKSIPRLLFFSLFLFFIPLTGLKAKAADTIIYVGEQVVLTDYNYDNGTWYYKTWSSMNSSIASAYSLNGSKNCIVTGRNPGRTTIICHTQATSIGGSFDTARKEYPVAVYPVLEGVSHTNNMVLSVGQTDTINAQPYPSDSKFKKLTFKSSNPSVAKVNAYTGQVTAQSLGTCTVTLTINDTYRMTCQVTVSKDVESISFDPSSLTMNIGDTKHLNVSAVPTDASPAIFSWESSDPSVVSVDKNGLLTAKKAGRAVIEATSWNAKKASCTITVTAPSSGNDVSSPGNGSSSDNNGSSSTGSRPSSSSPTLTLSKKSLSVSIGSKNVLTAKYNGKKVAPKYTTSNKKVATVSQSGRITAKSCGTVKIKASYKGKSVTCTVKVVPKKMTSLKASSKNKAITLKWKKLNNVTGYKIYRAKSASGKYTAVKTLKASKQSLTLKKQKKGTYYFKIRAYKRVKGKTYYAPLSKAVRIIVK</sequence>
<feature type="domain" description="BIG2" evidence="2">
    <location>
        <begin position="116"/>
        <end position="193"/>
    </location>
</feature>
<feature type="domain" description="BIG2" evidence="2">
    <location>
        <begin position="198"/>
        <end position="274"/>
    </location>
</feature>
<dbReference type="InterPro" id="IPR008964">
    <property type="entry name" value="Invasin/intimin_cell_adhesion"/>
</dbReference>
<dbReference type="SMART" id="SM00635">
    <property type="entry name" value="BID_2"/>
    <property type="match status" value="3"/>
</dbReference>
<dbReference type="InterPro" id="IPR013783">
    <property type="entry name" value="Ig-like_fold"/>
</dbReference>